<organism evidence="3 4">
    <name type="scientific">Phytophthora pseudosyringae</name>
    <dbReference type="NCBI Taxonomy" id="221518"/>
    <lineage>
        <taxon>Eukaryota</taxon>
        <taxon>Sar</taxon>
        <taxon>Stramenopiles</taxon>
        <taxon>Oomycota</taxon>
        <taxon>Peronosporomycetes</taxon>
        <taxon>Peronosporales</taxon>
        <taxon>Peronosporaceae</taxon>
        <taxon>Phytophthora</taxon>
    </lineage>
</organism>
<sequence length="114" mass="12442">MRLAQLVLAIVVALFATVDAASPGAGVAVASSDSRRELHVAERSADVEERARRSGGGRRSGGYNRGQIHGTHTSIGFMYPNDTPYLKKAFKAWLKRRARRQQTPAPARRLRVGS</sequence>
<evidence type="ECO:0000256" key="1">
    <source>
        <dbReference type="SAM" id="MobiDB-lite"/>
    </source>
</evidence>
<dbReference type="EMBL" id="JAGDFM010000051">
    <property type="protein sequence ID" value="KAG7389003.1"/>
    <property type="molecule type" value="Genomic_DNA"/>
</dbReference>
<keyword evidence="2" id="KW-0732">Signal</keyword>
<gene>
    <name evidence="3" type="ORF">PHYPSEUDO_011466</name>
</gene>
<dbReference type="AlphaFoldDB" id="A0A8T1WA99"/>
<keyword evidence="4" id="KW-1185">Reference proteome</keyword>
<reference evidence="3" key="1">
    <citation type="submission" date="2021-02" db="EMBL/GenBank/DDBJ databases">
        <authorList>
            <person name="Palmer J.M."/>
        </authorList>
    </citation>
    <scope>NUCLEOTIDE SEQUENCE</scope>
    <source>
        <strain evidence="3">SCRP734</strain>
    </source>
</reference>
<feature type="chain" id="PRO_5035864572" description="RxLR effector protein" evidence="2">
    <location>
        <begin position="21"/>
        <end position="114"/>
    </location>
</feature>
<feature type="compositionally biased region" description="Basic and acidic residues" evidence="1">
    <location>
        <begin position="38"/>
        <end position="52"/>
    </location>
</feature>
<dbReference type="Proteomes" id="UP000694044">
    <property type="component" value="Unassembled WGS sequence"/>
</dbReference>
<feature type="signal peptide" evidence="2">
    <location>
        <begin position="1"/>
        <end position="20"/>
    </location>
</feature>
<protein>
    <recommendedName>
        <fullName evidence="5">RxLR effector protein</fullName>
    </recommendedName>
</protein>
<evidence type="ECO:0008006" key="5">
    <source>
        <dbReference type="Google" id="ProtNLM"/>
    </source>
</evidence>
<evidence type="ECO:0000313" key="4">
    <source>
        <dbReference type="Proteomes" id="UP000694044"/>
    </source>
</evidence>
<comment type="caution">
    <text evidence="3">The sequence shown here is derived from an EMBL/GenBank/DDBJ whole genome shotgun (WGS) entry which is preliminary data.</text>
</comment>
<evidence type="ECO:0000313" key="3">
    <source>
        <dbReference type="EMBL" id="KAG7389003.1"/>
    </source>
</evidence>
<proteinExistence type="predicted"/>
<feature type="region of interest" description="Disordered" evidence="1">
    <location>
        <begin position="38"/>
        <end position="75"/>
    </location>
</feature>
<evidence type="ECO:0000256" key="2">
    <source>
        <dbReference type="SAM" id="SignalP"/>
    </source>
</evidence>
<accession>A0A8T1WA99</accession>
<name>A0A8T1WA99_9STRA</name>